<accession>A0AA35WTZ8</accession>
<proteinExistence type="predicted"/>
<keyword evidence="1" id="KW-0472">Membrane</keyword>
<gene>
    <name evidence="2" type="ORF">GBAR_LOCUS16432</name>
</gene>
<evidence type="ECO:0000313" key="3">
    <source>
        <dbReference type="Proteomes" id="UP001174909"/>
    </source>
</evidence>
<keyword evidence="1" id="KW-0812">Transmembrane</keyword>
<sequence>MGMPWDLGSAKTYVLMALAVLSFSHLVVYIFGQLIPNVVLSFFRFAGETVILGTVLIFAFVWLLRARPHNRPKGYFVVTFDVYGNESEIDGIRTEFKTSDVAWSFMKQYKRAYPLYNFALVGDIPKAEKRTIFRYI</sequence>
<reference evidence="2" key="1">
    <citation type="submission" date="2023-03" db="EMBL/GenBank/DDBJ databases">
        <authorList>
            <person name="Steffen K."/>
            <person name="Cardenas P."/>
        </authorList>
    </citation>
    <scope>NUCLEOTIDE SEQUENCE</scope>
</reference>
<organism evidence="2 3">
    <name type="scientific">Geodia barretti</name>
    <name type="common">Barrett's horny sponge</name>
    <dbReference type="NCBI Taxonomy" id="519541"/>
    <lineage>
        <taxon>Eukaryota</taxon>
        <taxon>Metazoa</taxon>
        <taxon>Porifera</taxon>
        <taxon>Demospongiae</taxon>
        <taxon>Heteroscleromorpha</taxon>
        <taxon>Tetractinellida</taxon>
        <taxon>Astrophorina</taxon>
        <taxon>Geodiidae</taxon>
        <taxon>Geodia</taxon>
    </lineage>
</organism>
<comment type="caution">
    <text evidence="2">The sequence shown here is derived from an EMBL/GenBank/DDBJ whole genome shotgun (WGS) entry which is preliminary data.</text>
</comment>
<dbReference type="EMBL" id="CASHTH010002369">
    <property type="protein sequence ID" value="CAI8028901.1"/>
    <property type="molecule type" value="Genomic_DNA"/>
</dbReference>
<dbReference type="AlphaFoldDB" id="A0AA35WTZ8"/>
<keyword evidence="1" id="KW-1133">Transmembrane helix</keyword>
<protein>
    <submittedName>
        <fullName evidence="2">Uncharacterized protein</fullName>
    </submittedName>
</protein>
<feature type="transmembrane region" description="Helical" evidence="1">
    <location>
        <begin position="12"/>
        <end position="31"/>
    </location>
</feature>
<feature type="transmembrane region" description="Helical" evidence="1">
    <location>
        <begin position="43"/>
        <end position="64"/>
    </location>
</feature>
<name>A0AA35WTZ8_GEOBA</name>
<dbReference type="Proteomes" id="UP001174909">
    <property type="component" value="Unassembled WGS sequence"/>
</dbReference>
<evidence type="ECO:0000313" key="2">
    <source>
        <dbReference type="EMBL" id="CAI8028901.1"/>
    </source>
</evidence>
<keyword evidence="3" id="KW-1185">Reference proteome</keyword>
<evidence type="ECO:0000256" key="1">
    <source>
        <dbReference type="SAM" id="Phobius"/>
    </source>
</evidence>